<dbReference type="GO" id="GO:0005049">
    <property type="term" value="F:nuclear export signal receptor activity"/>
    <property type="evidence" value="ECO:0007669"/>
    <property type="project" value="InterPro"/>
</dbReference>
<evidence type="ECO:0000256" key="3">
    <source>
        <dbReference type="ARBA" id="ARBA00009466"/>
    </source>
</evidence>
<evidence type="ECO:0000256" key="5">
    <source>
        <dbReference type="ARBA" id="ARBA00022490"/>
    </source>
</evidence>
<dbReference type="SUPFAM" id="SSF48371">
    <property type="entry name" value="ARM repeat"/>
    <property type="match status" value="1"/>
</dbReference>
<evidence type="ECO:0008006" key="10">
    <source>
        <dbReference type="Google" id="ProtNLM"/>
    </source>
</evidence>
<keyword evidence="7" id="KW-0539">Nucleus</keyword>
<keyword evidence="5" id="KW-0963">Cytoplasm</keyword>
<keyword evidence="4" id="KW-0813">Transport</keyword>
<evidence type="ECO:0000256" key="1">
    <source>
        <dbReference type="ARBA" id="ARBA00004123"/>
    </source>
</evidence>
<evidence type="ECO:0000256" key="7">
    <source>
        <dbReference type="ARBA" id="ARBA00023242"/>
    </source>
</evidence>
<evidence type="ECO:0000256" key="6">
    <source>
        <dbReference type="ARBA" id="ARBA00022927"/>
    </source>
</evidence>
<dbReference type="GO" id="GO:0005737">
    <property type="term" value="C:cytoplasm"/>
    <property type="evidence" value="ECO:0007669"/>
    <property type="project" value="UniProtKB-SubCell"/>
</dbReference>
<proteinExistence type="inferred from homology"/>
<evidence type="ECO:0000256" key="2">
    <source>
        <dbReference type="ARBA" id="ARBA00004496"/>
    </source>
</evidence>
<dbReference type="PANTHER" id="PTHR12596">
    <property type="entry name" value="EXPORTIN 4,7-RELATED"/>
    <property type="match status" value="1"/>
</dbReference>
<comment type="similarity">
    <text evidence="3">Belongs to the exportin family.</text>
</comment>
<dbReference type="AlphaFoldDB" id="A0A1R2B6I3"/>
<dbReference type="InterPro" id="IPR016024">
    <property type="entry name" value="ARM-type_fold"/>
</dbReference>
<dbReference type="InterPro" id="IPR044189">
    <property type="entry name" value="XPO4/7-like"/>
</dbReference>
<protein>
    <recommendedName>
        <fullName evidence="10">Importin N-terminal domain-containing protein</fullName>
    </recommendedName>
</protein>
<dbReference type="EMBL" id="MPUH01000907">
    <property type="protein sequence ID" value="OMJ72372.1"/>
    <property type="molecule type" value="Genomic_DNA"/>
</dbReference>
<comment type="subcellular location">
    <subcellularLocation>
        <location evidence="2">Cytoplasm</location>
    </subcellularLocation>
    <subcellularLocation>
        <location evidence="1">Nucleus</location>
    </subcellularLocation>
</comment>
<dbReference type="GO" id="GO:0005643">
    <property type="term" value="C:nuclear pore"/>
    <property type="evidence" value="ECO:0007669"/>
    <property type="project" value="TreeGrafter"/>
</dbReference>
<gene>
    <name evidence="8" type="ORF">SteCoe_29210</name>
</gene>
<dbReference type="Gene3D" id="1.25.10.10">
    <property type="entry name" value="Leucine-rich Repeat Variant"/>
    <property type="match status" value="1"/>
</dbReference>
<sequence>MANFGDEFRENTRKFFSKDVTEQLQAQKYFLFLIKDLNVPDVIVDILQKATDLEICYMASSILTELLMKKWSIFTVNHKIFIYTFTIKIIANSSQSHIQKSYLDCFIRLVCKLSIQSWNEDVEFSKLPQYCAEFLQQGPEIVVIGLKIIKQLIEEMQTGSKYSSIHHERTSKQFKQFTIPSLFKLFLSCLEKFSSINIASELIPVLELVLEIMTKIFDFCKENDDKFELILPWPDSDCWQILKTPEIIDFFNRTFAQNTSNSNIVQKILKIYGHLVTVNASFFPDLQIKSLILKKIVSFIIELLSNRHGINCENDLHEFVWILSRIGGSELAMDIVFQIDPQGFIEKSYNLTKEILQNRVSENLIYNIMTFWEFLSVTSIKKPELYQIIEEVTKIYIQYLLNNDDVLSNTRENQLGCHIENNDPYSISCSSTPDKESLALLASLSKVQHQNLSEWVLQFFESLVNSLVTNNTYSPQLIIIINILGAFIADNKSQFIANADKHNKNPKVSIKTLNTDNYLISGKIASHIFIFLKHLLQYPTLNTPLLQCLLNFIKLFIRLYINCDNPLVSSTFQYLRTQLSLEADDHILLIILSSIFTAASRQNANVFQLSMEIFADIGNFTRLLKPSIDHDSVCYCGILRFNEQSILEILGNWCSGELTFINQHLPSKSRAECIKSIFKLYFLVGNNTNLTFLHMIQPIDNMLKLTKQSYALEKATGLCYDLLGMLQSIANSDHYSLFFNWLCNISEDLINVFGHFSASPRTCVFYFNFLKELCFNRTERLTYLENSSIGTSLFRFCQRILDTFFNAFVVKDCYENVYEELYKPLAMAVNVLANASFGVKNFQLLIGNKDVINTFNVVIKCIVAIPAEEISACVKIFKGVFELFKFVTGQQKLMKETIYKLGQGEVGKFFDLMIEGCQSSEQFVCQLSYFILKDVVTDMIFKASDESRNFLLANDNSLKRLLRVLLVLVFNGEGQNISLIAYPLLGLINIFKQFYIEIIPSICQVQGPERSNLVKSSIESLFTNLQFSWSDEHFHRNMKSAQEFEKRLNIVAKSLKLSI</sequence>
<reference evidence="8 9" key="1">
    <citation type="submission" date="2016-11" db="EMBL/GenBank/DDBJ databases">
        <title>The macronuclear genome of Stentor coeruleus: a giant cell with tiny introns.</title>
        <authorList>
            <person name="Slabodnick M."/>
            <person name="Ruby J.G."/>
            <person name="Reiff S.B."/>
            <person name="Swart E.C."/>
            <person name="Gosai S."/>
            <person name="Prabakaran S."/>
            <person name="Witkowska E."/>
            <person name="Larue G.E."/>
            <person name="Fisher S."/>
            <person name="Freeman R.M."/>
            <person name="Gunawardena J."/>
            <person name="Chu W."/>
            <person name="Stover N.A."/>
            <person name="Gregory B.D."/>
            <person name="Nowacki M."/>
            <person name="Derisi J."/>
            <person name="Roy S.W."/>
            <person name="Marshall W.F."/>
            <person name="Sood P."/>
        </authorList>
    </citation>
    <scope>NUCLEOTIDE SEQUENCE [LARGE SCALE GENOMIC DNA]</scope>
    <source>
        <strain evidence="8">WM001</strain>
    </source>
</reference>
<keyword evidence="6" id="KW-0653">Protein transport</keyword>
<comment type="caution">
    <text evidence="8">The sequence shown here is derived from an EMBL/GenBank/DDBJ whole genome shotgun (WGS) entry which is preliminary data.</text>
</comment>
<keyword evidence="9" id="KW-1185">Reference proteome</keyword>
<evidence type="ECO:0000313" key="9">
    <source>
        <dbReference type="Proteomes" id="UP000187209"/>
    </source>
</evidence>
<organism evidence="8 9">
    <name type="scientific">Stentor coeruleus</name>
    <dbReference type="NCBI Taxonomy" id="5963"/>
    <lineage>
        <taxon>Eukaryota</taxon>
        <taxon>Sar</taxon>
        <taxon>Alveolata</taxon>
        <taxon>Ciliophora</taxon>
        <taxon>Postciliodesmatophora</taxon>
        <taxon>Heterotrichea</taxon>
        <taxon>Heterotrichida</taxon>
        <taxon>Stentoridae</taxon>
        <taxon>Stentor</taxon>
    </lineage>
</organism>
<dbReference type="GO" id="GO:0006611">
    <property type="term" value="P:protein export from nucleus"/>
    <property type="evidence" value="ECO:0007669"/>
    <property type="project" value="TreeGrafter"/>
</dbReference>
<evidence type="ECO:0000256" key="4">
    <source>
        <dbReference type="ARBA" id="ARBA00022448"/>
    </source>
</evidence>
<dbReference type="Proteomes" id="UP000187209">
    <property type="component" value="Unassembled WGS sequence"/>
</dbReference>
<dbReference type="OrthoDB" id="244158at2759"/>
<dbReference type="PANTHER" id="PTHR12596:SF2">
    <property type="entry name" value="EXPORTIN-7 ISOFORM X1"/>
    <property type="match status" value="1"/>
</dbReference>
<dbReference type="InterPro" id="IPR011989">
    <property type="entry name" value="ARM-like"/>
</dbReference>
<evidence type="ECO:0000313" key="8">
    <source>
        <dbReference type="EMBL" id="OMJ72372.1"/>
    </source>
</evidence>
<accession>A0A1R2B6I3</accession>
<name>A0A1R2B6I3_9CILI</name>